<evidence type="ECO:0000256" key="1">
    <source>
        <dbReference type="SAM" id="MobiDB-lite"/>
    </source>
</evidence>
<organism evidence="2">
    <name type="scientific">Physcomitrium patens</name>
    <name type="common">Spreading-leaved earth moss</name>
    <name type="synonym">Physcomitrella patens</name>
    <dbReference type="NCBI Taxonomy" id="3218"/>
    <lineage>
        <taxon>Eukaryota</taxon>
        <taxon>Viridiplantae</taxon>
        <taxon>Streptophyta</taxon>
        <taxon>Embryophyta</taxon>
        <taxon>Bryophyta</taxon>
        <taxon>Bryophytina</taxon>
        <taxon>Bryopsida</taxon>
        <taxon>Funariidae</taxon>
        <taxon>Funariales</taxon>
        <taxon>Funariaceae</taxon>
        <taxon>Physcomitrium</taxon>
    </lineage>
</organism>
<keyword evidence="4" id="KW-1185">Reference proteome</keyword>
<dbReference type="InParanoid" id="A0A2K1INE7"/>
<evidence type="ECO:0000313" key="4">
    <source>
        <dbReference type="Proteomes" id="UP000006727"/>
    </source>
</evidence>
<reference evidence="3" key="3">
    <citation type="submission" date="2020-12" db="UniProtKB">
        <authorList>
            <consortium name="EnsemblPlants"/>
        </authorList>
    </citation>
    <scope>IDENTIFICATION</scope>
</reference>
<feature type="region of interest" description="Disordered" evidence="1">
    <location>
        <begin position="311"/>
        <end position="352"/>
    </location>
</feature>
<dbReference type="Proteomes" id="UP000006727">
    <property type="component" value="Chromosome 22"/>
</dbReference>
<reference evidence="2 4" key="2">
    <citation type="journal article" date="2018" name="Plant J.">
        <title>The Physcomitrella patens chromosome-scale assembly reveals moss genome structure and evolution.</title>
        <authorList>
            <person name="Lang D."/>
            <person name="Ullrich K.K."/>
            <person name="Murat F."/>
            <person name="Fuchs J."/>
            <person name="Jenkins J."/>
            <person name="Haas F.B."/>
            <person name="Piednoel M."/>
            <person name="Gundlach H."/>
            <person name="Van Bel M."/>
            <person name="Meyberg R."/>
            <person name="Vives C."/>
            <person name="Morata J."/>
            <person name="Symeonidi A."/>
            <person name="Hiss M."/>
            <person name="Muchero W."/>
            <person name="Kamisugi Y."/>
            <person name="Saleh O."/>
            <person name="Blanc G."/>
            <person name="Decker E.L."/>
            <person name="van Gessel N."/>
            <person name="Grimwood J."/>
            <person name="Hayes R.D."/>
            <person name="Graham S.W."/>
            <person name="Gunter L.E."/>
            <person name="McDaniel S.F."/>
            <person name="Hoernstein S.N.W."/>
            <person name="Larsson A."/>
            <person name="Li F.W."/>
            <person name="Perroud P.F."/>
            <person name="Phillips J."/>
            <person name="Ranjan P."/>
            <person name="Rokshar D.S."/>
            <person name="Rothfels C.J."/>
            <person name="Schneider L."/>
            <person name="Shu S."/>
            <person name="Stevenson D.W."/>
            <person name="Thummler F."/>
            <person name="Tillich M."/>
            <person name="Villarreal Aguilar J.C."/>
            <person name="Widiez T."/>
            <person name="Wong G.K."/>
            <person name="Wymore A."/>
            <person name="Zhang Y."/>
            <person name="Zimmer A.D."/>
            <person name="Quatrano R.S."/>
            <person name="Mayer K.F.X."/>
            <person name="Goodstein D."/>
            <person name="Casacuberta J.M."/>
            <person name="Vandepoele K."/>
            <person name="Reski R."/>
            <person name="Cuming A.C."/>
            <person name="Tuskan G.A."/>
            <person name="Maumus F."/>
            <person name="Salse J."/>
            <person name="Schmutz J."/>
            <person name="Rensing S.A."/>
        </authorList>
    </citation>
    <scope>NUCLEOTIDE SEQUENCE [LARGE SCALE GENOMIC DNA]</scope>
    <source>
        <strain evidence="3 4">cv. Gransden 2004</strain>
    </source>
</reference>
<accession>A0A2K1INE7</accession>
<dbReference type="Gramene" id="Pp3c22_13950V3.1">
    <property type="protein sequence ID" value="Pp3c22_13950V3.1"/>
    <property type="gene ID" value="Pp3c22_13950"/>
</dbReference>
<dbReference type="EnsemblPlants" id="Pp3c22_13950V3.1">
    <property type="protein sequence ID" value="Pp3c22_13950V3.1"/>
    <property type="gene ID" value="Pp3c22_13950"/>
</dbReference>
<proteinExistence type="predicted"/>
<sequence>MDFSSYKQRPSTINYDIIQGDRNFNTKKGDKEVQFYTGEINCSRDAFEEEAKDFNYNKRRLFESLSATQDILPMTKSKLDISQKVGSKDVTSKSKPIYIVDMLVQQLAKIGLPFQPPKCNLEFTQENCDVIITPIEDNNDSQSINMKSETNTKSVDGELKELALLKEYHKLIEKELATSAEEFVRKPSLNSSKPNESSKEMVKVVKEMVEISNKDLFIDERKLENKDELECNLLVDLPKDMSLAQRRKLEADTLLATSKPFLMNLATSEIKDALDERIIDDLQKFVMLADKYLLLINPTIEEKKNQNVKFNNEINNSNSNNNNNNNNNDKKDVFISKESQSQRSKGSIVFRNDVKEEDKSTSVFDKTIEDGLNNNILTRTSKTTNGMQIIHSKRPSQVFAELKATKMQSFLRKKKSIIKKILYPIEASPLVEPEAHLLDIEQQLNLCLPLPMQLGHLSIPTKTNVAKIQNGENQVRNDTFSEELTKLLNGGEVKDVDEIHKEYDFDAQVVEQESEEEEEEEEESDEVICKRMHCHGDLIKHEEKERKVYDIIKGDWTCAITYEIMEYFYTERCHVPCHNVASLWVASNEIMLQSLTNLIFYHPLEEYLRLALRNETNRTSLLRLAVLSCKSTLGSSMNFS</sequence>
<evidence type="ECO:0000313" key="2">
    <source>
        <dbReference type="EMBL" id="PNR30806.1"/>
    </source>
</evidence>
<reference evidence="2 4" key="1">
    <citation type="journal article" date="2008" name="Science">
        <title>The Physcomitrella genome reveals evolutionary insights into the conquest of land by plants.</title>
        <authorList>
            <person name="Rensing S."/>
            <person name="Lang D."/>
            <person name="Zimmer A."/>
            <person name="Terry A."/>
            <person name="Salamov A."/>
            <person name="Shapiro H."/>
            <person name="Nishiyama T."/>
            <person name="Perroud P.-F."/>
            <person name="Lindquist E."/>
            <person name="Kamisugi Y."/>
            <person name="Tanahashi T."/>
            <person name="Sakakibara K."/>
            <person name="Fujita T."/>
            <person name="Oishi K."/>
            <person name="Shin-I T."/>
            <person name="Kuroki Y."/>
            <person name="Toyoda A."/>
            <person name="Suzuki Y."/>
            <person name="Hashimoto A."/>
            <person name="Yamaguchi K."/>
            <person name="Sugano A."/>
            <person name="Kohara Y."/>
            <person name="Fujiyama A."/>
            <person name="Anterola A."/>
            <person name="Aoki S."/>
            <person name="Ashton N."/>
            <person name="Barbazuk W.B."/>
            <person name="Barker E."/>
            <person name="Bennetzen J."/>
            <person name="Bezanilla M."/>
            <person name="Blankenship R."/>
            <person name="Cho S.H."/>
            <person name="Dutcher S."/>
            <person name="Estelle M."/>
            <person name="Fawcett J.A."/>
            <person name="Gundlach H."/>
            <person name="Hanada K."/>
            <person name="Heyl A."/>
            <person name="Hicks K.A."/>
            <person name="Hugh J."/>
            <person name="Lohr M."/>
            <person name="Mayer K."/>
            <person name="Melkozernov A."/>
            <person name="Murata T."/>
            <person name="Nelson D."/>
            <person name="Pils B."/>
            <person name="Prigge M."/>
            <person name="Reiss B."/>
            <person name="Renner T."/>
            <person name="Rombauts S."/>
            <person name="Rushton P."/>
            <person name="Sanderfoot A."/>
            <person name="Schween G."/>
            <person name="Shiu S.-H."/>
            <person name="Stueber K."/>
            <person name="Theodoulou F.L."/>
            <person name="Tu H."/>
            <person name="Van de Peer Y."/>
            <person name="Verrier P.J."/>
            <person name="Waters E."/>
            <person name="Wood A."/>
            <person name="Yang L."/>
            <person name="Cove D."/>
            <person name="Cuming A."/>
            <person name="Hasebe M."/>
            <person name="Lucas S."/>
            <person name="Mishler D.B."/>
            <person name="Reski R."/>
            <person name="Grigoriev I."/>
            <person name="Quatrano R.S."/>
            <person name="Boore J.L."/>
        </authorList>
    </citation>
    <scope>NUCLEOTIDE SEQUENCE [LARGE SCALE GENOMIC DNA]</scope>
    <source>
        <strain evidence="3 4">cv. Gransden 2004</strain>
    </source>
</reference>
<gene>
    <name evidence="2" type="ORF">PHYPA_027122</name>
</gene>
<name>A0A2K1INE7_PHYPA</name>
<dbReference type="AlphaFoldDB" id="A0A2K1INE7"/>
<feature type="compositionally biased region" description="Low complexity" evidence="1">
    <location>
        <begin position="311"/>
        <end position="327"/>
    </location>
</feature>
<evidence type="ECO:0000313" key="3">
    <source>
        <dbReference type="EnsemblPlants" id="Pp3c22_13950V3.1"/>
    </source>
</evidence>
<dbReference type="EMBL" id="ABEU02000022">
    <property type="protein sequence ID" value="PNR30806.1"/>
    <property type="molecule type" value="Genomic_DNA"/>
</dbReference>
<protein>
    <submittedName>
        <fullName evidence="2 3">Uncharacterized protein</fullName>
    </submittedName>
</protein>